<dbReference type="Gene3D" id="2.60.120.200">
    <property type="match status" value="1"/>
</dbReference>
<evidence type="ECO:0000259" key="2">
    <source>
        <dbReference type="PROSITE" id="PS51762"/>
    </source>
</evidence>
<dbReference type="CDD" id="cd00413">
    <property type="entry name" value="Glyco_hydrolase_16"/>
    <property type="match status" value="1"/>
</dbReference>
<dbReference type="GO" id="GO:0005975">
    <property type="term" value="P:carbohydrate metabolic process"/>
    <property type="evidence" value="ECO:0007669"/>
    <property type="project" value="InterPro"/>
</dbReference>
<dbReference type="InterPro" id="IPR013320">
    <property type="entry name" value="ConA-like_dom_sf"/>
</dbReference>
<proteinExistence type="predicted"/>
<evidence type="ECO:0000313" key="4">
    <source>
        <dbReference type="Proteomes" id="UP000001382"/>
    </source>
</evidence>
<gene>
    <name evidence="3" type="ordered locus">Gobs_0445</name>
</gene>
<dbReference type="Pfam" id="PF00722">
    <property type="entry name" value="Glyco_hydro_16"/>
    <property type="match status" value="1"/>
</dbReference>
<dbReference type="Proteomes" id="UP000001382">
    <property type="component" value="Chromosome"/>
</dbReference>
<dbReference type="SUPFAM" id="SSF49899">
    <property type="entry name" value="Concanavalin A-like lectins/glucanases"/>
    <property type="match status" value="1"/>
</dbReference>
<feature type="transmembrane region" description="Helical" evidence="1">
    <location>
        <begin position="12"/>
        <end position="31"/>
    </location>
</feature>
<keyword evidence="1" id="KW-0472">Membrane</keyword>
<dbReference type="STRING" id="526225.Gobs_0445"/>
<accession>D2S610</accession>
<dbReference type="HOGENOM" id="CLU_986130_0_0_11"/>
<keyword evidence="4" id="KW-1185">Reference proteome</keyword>
<reference evidence="3 4" key="1">
    <citation type="journal article" date="2010" name="Stand. Genomic Sci.">
        <title>Complete genome sequence of Geodermatophilus obscurus type strain (G-20).</title>
        <authorList>
            <person name="Ivanova N."/>
            <person name="Sikorski J."/>
            <person name="Jando M."/>
            <person name="Munk C."/>
            <person name="Lapidus A."/>
            <person name="Glavina Del Rio T."/>
            <person name="Copeland A."/>
            <person name="Tice H."/>
            <person name="Cheng J.-F."/>
            <person name="Lucas S."/>
            <person name="Chen F."/>
            <person name="Nolan M."/>
            <person name="Bruce D."/>
            <person name="Goodwin L."/>
            <person name="Pitluck S."/>
            <person name="Mavromatis K."/>
            <person name="Mikhailova N."/>
            <person name="Pati A."/>
            <person name="Chen A."/>
            <person name="Palaniappan K."/>
            <person name="Land M."/>
            <person name="Hauser L."/>
            <person name="Chang Y.-J."/>
            <person name="Jeffries C.D."/>
            <person name="Meincke L."/>
            <person name="Brettin T."/>
            <person name="Detter J.C."/>
            <person name="Detter J.C."/>
            <person name="Rohde M."/>
            <person name="Goeker M."/>
            <person name="Bristow J."/>
            <person name="Eisen J.A."/>
            <person name="Markowitz V."/>
            <person name="Hugenholtz P."/>
            <person name="Kyrpides N.C."/>
            <person name="Klenk H.-P."/>
        </authorList>
    </citation>
    <scope>NUCLEOTIDE SEQUENCE [LARGE SCALE GENOMIC DNA]</scope>
    <source>
        <strain evidence="4">ATCC 25078 / DSM 43160 / JCM 3152 / KCC A-0152 / KCTC 9177 / NBRC 13315 / NRRL B-3577 / G-20</strain>
    </source>
</reference>
<reference evidence="4" key="2">
    <citation type="submission" date="2010-01" db="EMBL/GenBank/DDBJ databases">
        <title>The complete genome of Geodermatophilus obscurus DSM 43160.</title>
        <authorList>
            <consortium name="US DOE Joint Genome Institute (JGI-PGF)"/>
            <person name="Lucas S."/>
            <person name="Copeland A."/>
            <person name="Lapidus A."/>
            <person name="Glavina del Rio T."/>
            <person name="Dalin E."/>
            <person name="Tice H."/>
            <person name="Bruce D."/>
            <person name="Goodwin L."/>
            <person name="Pitluck S."/>
            <person name="Kyrpides N."/>
            <person name="Mavromatis K."/>
            <person name="Ivanova N."/>
            <person name="Munk A.C."/>
            <person name="Brettin T."/>
            <person name="Detter J.C."/>
            <person name="Han C."/>
            <person name="Larimer F."/>
            <person name="Land M."/>
            <person name="Hauser L."/>
            <person name="Markowitz V."/>
            <person name="Cheng J.-F."/>
            <person name="Hugenholtz P."/>
            <person name="Woyke T."/>
            <person name="Wu D."/>
            <person name="Jando M."/>
            <person name="Schneider S."/>
            <person name="Klenk H.-P."/>
            <person name="Eisen J.A."/>
        </authorList>
    </citation>
    <scope>NUCLEOTIDE SEQUENCE [LARGE SCALE GENOMIC DNA]</scope>
    <source>
        <strain evidence="4">ATCC 25078 / DSM 43160 / JCM 3152 / KCC A-0152 / KCTC 9177 / NBRC 13315 / NRRL B-3577 / G-20</strain>
    </source>
</reference>
<dbReference type="InterPro" id="IPR000757">
    <property type="entry name" value="Beta-glucanase-like"/>
</dbReference>
<dbReference type="AlphaFoldDB" id="D2S610"/>
<feature type="domain" description="GH16" evidence="2">
    <location>
        <begin position="38"/>
        <end position="282"/>
    </location>
</feature>
<dbReference type="OrthoDB" id="8771597at2"/>
<dbReference type="KEGG" id="gob:Gobs_0445"/>
<protein>
    <submittedName>
        <fullName evidence="3">Glycoside hydrolase family 16</fullName>
    </submittedName>
</protein>
<dbReference type="PROSITE" id="PS51762">
    <property type="entry name" value="GH16_2"/>
    <property type="match status" value="1"/>
</dbReference>
<dbReference type="GO" id="GO:0004553">
    <property type="term" value="F:hydrolase activity, hydrolyzing O-glycosyl compounds"/>
    <property type="evidence" value="ECO:0007669"/>
    <property type="project" value="InterPro"/>
</dbReference>
<dbReference type="CAZy" id="GH16">
    <property type="family name" value="Glycoside Hydrolase Family 16"/>
</dbReference>
<dbReference type="EMBL" id="CP001867">
    <property type="protein sequence ID" value="ADB73227.1"/>
    <property type="molecule type" value="Genomic_DNA"/>
</dbReference>
<sequence length="282" mass="31028">MFRDSRRRRRGPLLVGGAAVVALVVAGIVVLQDEEVLTPRPTSPAPASDLPGWELVLAEDFDADADLGEFTDVYPGWAEYDGARDTSRDLGRRESHQGVYNSATTTTVQDGLVDVRVHTRDDTPQVMALTPTPDGQWWDGQVHGRYAVRFRADQVPGYKIAWLLWPSSDDWSEGEIDFPEGGLGDEIVGNSHDITGDPSVNAFSIRTGASMDDWHTATIEWAPGRVTFVLDDRAWTTTDPAAIPVDPMRWVLQIETELSVEAPPADAEGHVLIDWVAAWRAV</sequence>
<dbReference type="eggNOG" id="COG2273">
    <property type="taxonomic scope" value="Bacteria"/>
</dbReference>
<dbReference type="RefSeq" id="WP_012946668.1">
    <property type="nucleotide sequence ID" value="NC_013757.1"/>
</dbReference>
<evidence type="ECO:0000256" key="1">
    <source>
        <dbReference type="SAM" id="Phobius"/>
    </source>
</evidence>
<name>D2S610_GEOOG</name>
<keyword evidence="3" id="KW-0378">Hydrolase</keyword>
<keyword evidence="1" id="KW-0812">Transmembrane</keyword>
<evidence type="ECO:0000313" key="3">
    <source>
        <dbReference type="EMBL" id="ADB73227.1"/>
    </source>
</evidence>
<keyword evidence="1" id="KW-1133">Transmembrane helix</keyword>
<organism evidence="3 4">
    <name type="scientific">Geodermatophilus obscurus (strain ATCC 25078 / DSM 43160 / JCM 3152 / CCUG 61914 / KCC A-0152 / KCTC 9177 / NBRC 13315 / NRRL B-3577 / G-20)</name>
    <dbReference type="NCBI Taxonomy" id="526225"/>
    <lineage>
        <taxon>Bacteria</taxon>
        <taxon>Bacillati</taxon>
        <taxon>Actinomycetota</taxon>
        <taxon>Actinomycetes</taxon>
        <taxon>Geodermatophilales</taxon>
        <taxon>Geodermatophilaceae</taxon>
        <taxon>Geodermatophilus</taxon>
    </lineage>
</organism>